<dbReference type="OrthoDB" id="6399635at2"/>
<sequence length="476" mass="54498">MKKSCMKLIVLFALTVLLIPNPSTAQQQQFDDTPIRNINTFYQFIDEKLNKDSAFFYLQKVAGHGLSASRIPGIIHEELAQYVLNRSFPPDMDSAIVARFRRGQVVNKQLMEMIMADTNKVLKGAVNPLYLFSKIQDNPNDNQKLAQIANQFIREELSDKDIYSNRSGRYALMIYPLLRSQKELQPLAATLLKKTSDYVNDGLLLVSENTTGDNAGKRAWYRYLYAYTNVLNSEQVNDPDKKMSLLKTAFDYSPDVLDRSNNWGYFYDMFIIFGKEKASFRDEYLQFLTEHVKDQQVVFNTILEIALQQPEYKGKLKEVFHKINGPQKDFAQFWMATVDHYAQPAPPISLSMLDKSRFSNQTAAGKWILIDFWGTWCGPCRSEHPAIQKFYESVVTANAGKIAMLTIACRDTEAKVTNYMKEKKFSFPVAMSDNQVEHTYKVPGYPTKLLITPAGKYITVPAGHDWASFVTHYADL</sequence>
<dbReference type="EMBL" id="CP001619">
    <property type="protein sequence ID" value="ACT96601.1"/>
    <property type="molecule type" value="Genomic_DNA"/>
</dbReference>
<dbReference type="GO" id="GO:0017004">
    <property type="term" value="P:cytochrome complex assembly"/>
    <property type="evidence" value="ECO:0007669"/>
    <property type="project" value="UniProtKB-KW"/>
</dbReference>
<dbReference type="InterPro" id="IPR013740">
    <property type="entry name" value="Redoxin"/>
</dbReference>
<proteinExistence type="predicted"/>
<dbReference type="InterPro" id="IPR013766">
    <property type="entry name" value="Thioredoxin_domain"/>
</dbReference>
<feature type="chain" id="PRO_5002971930" evidence="4">
    <location>
        <begin position="26"/>
        <end position="476"/>
    </location>
</feature>
<name>C6VUB9_DYAFD</name>
<evidence type="ECO:0000259" key="5">
    <source>
        <dbReference type="PROSITE" id="PS51352"/>
    </source>
</evidence>
<dbReference type="KEGG" id="dfe:Dfer_5408"/>
<protein>
    <submittedName>
        <fullName evidence="6">Alkyl hydroperoxide reductase/ Thiol specific antioxidant/ Mal allergen</fullName>
    </submittedName>
</protein>
<keyword evidence="3" id="KW-0676">Redox-active center</keyword>
<dbReference type="Pfam" id="PF08534">
    <property type="entry name" value="Redoxin"/>
    <property type="match status" value="1"/>
</dbReference>
<keyword evidence="4" id="KW-0732">Signal</keyword>
<feature type="signal peptide" evidence="4">
    <location>
        <begin position="1"/>
        <end position="25"/>
    </location>
</feature>
<evidence type="ECO:0000256" key="4">
    <source>
        <dbReference type="SAM" id="SignalP"/>
    </source>
</evidence>
<evidence type="ECO:0000313" key="7">
    <source>
        <dbReference type="Proteomes" id="UP000002011"/>
    </source>
</evidence>
<organism evidence="6 7">
    <name type="scientific">Dyadobacter fermentans (strain ATCC 700827 / DSM 18053 / CIP 107007 / KCTC 52180 / NS114)</name>
    <dbReference type="NCBI Taxonomy" id="471854"/>
    <lineage>
        <taxon>Bacteria</taxon>
        <taxon>Pseudomonadati</taxon>
        <taxon>Bacteroidota</taxon>
        <taxon>Cytophagia</taxon>
        <taxon>Cytophagales</taxon>
        <taxon>Spirosomataceae</taxon>
        <taxon>Dyadobacter</taxon>
    </lineage>
</organism>
<dbReference type="HOGENOM" id="CLU_573347_0_0_10"/>
<dbReference type="AlphaFoldDB" id="C6VUB9"/>
<comment type="subcellular location">
    <subcellularLocation>
        <location evidence="1">Cell envelope</location>
    </subcellularLocation>
</comment>
<dbReference type="Proteomes" id="UP000002011">
    <property type="component" value="Chromosome"/>
</dbReference>
<dbReference type="PANTHER" id="PTHR42852">
    <property type="entry name" value="THIOL:DISULFIDE INTERCHANGE PROTEIN DSBE"/>
    <property type="match status" value="1"/>
</dbReference>
<dbReference type="SMR" id="C6VUB9"/>
<evidence type="ECO:0000256" key="1">
    <source>
        <dbReference type="ARBA" id="ARBA00004196"/>
    </source>
</evidence>
<feature type="domain" description="Thioredoxin" evidence="5">
    <location>
        <begin position="339"/>
        <end position="476"/>
    </location>
</feature>
<dbReference type="PANTHER" id="PTHR42852:SF17">
    <property type="entry name" value="THIOREDOXIN-LIKE PROTEIN HI_1115"/>
    <property type="match status" value="1"/>
</dbReference>
<gene>
    <name evidence="6" type="ordered locus">Dfer_5408</name>
</gene>
<dbReference type="GO" id="GO:0030313">
    <property type="term" value="C:cell envelope"/>
    <property type="evidence" value="ECO:0007669"/>
    <property type="project" value="UniProtKB-SubCell"/>
</dbReference>
<dbReference type="SUPFAM" id="SSF52833">
    <property type="entry name" value="Thioredoxin-like"/>
    <property type="match status" value="1"/>
</dbReference>
<dbReference type="Gene3D" id="3.40.30.10">
    <property type="entry name" value="Glutaredoxin"/>
    <property type="match status" value="1"/>
</dbReference>
<dbReference type="InterPro" id="IPR050553">
    <property type="entry name" value="Thioredoxin_ResA/DsbE_sf"/>
</dbReference>
<accession>C6VUB9</accession>
<dbReference type="InterPro" id="IPR017937">
    <property type="entry name" value="Thioredoxin_CS"/>
</dbReference>
<dbReference type="GO" id="GO:0016491">
    <property type="term" value="F:oxidoreductase activity"/>
    <property type="evidence" value="ECO:0007669"/>
    <property type="project" value="InterPro"/>
</dbReference>
<dbReference type="PROSITE" id="PS00194">
    <property type="entry name" value="THIOREDOXIN_1"/>
    <property type="match status" value="1"/>
</dbReference>
<dbReference type="PROSITE" id="PS51352">
    <property type="entry name" value="THIOREDOXIN_2"/>
    <property type="match status" value="1"/>
</dbReference>
<dbReference type="RefSeq" id="WP_015814842.1">
    <property type="nucleotide sequence ID" value="NC_013037.1"/>
</dbReference>
<keyword evidence="2" id="KW-0201">Cytochrome c-type biogenesis</keyword>
<evidence type="ECO:0000256" key="3">
    <source>
        <dbReference type="ARBA" id="ARBA00023284"/>
    </source>
</evidence>
<reference evidence="6 7" key="1">
    <citation type="journal article" date="2009" name="Stand. Genomic Sci.">
        <title>Complete genome sequence of Dyadobacter fermentans type strain (NS114).</title>
        <authorList>
            <person name="Lang E."/>
            <person name="Lapidus A."/>
            <person name="Chertkov O."/>
            <person name="Brettin T."/>
            <person name="Detter J.C."/>
            <person name="Han C."/>
            <person name="Copeland A."/>
            <person name="Glavina Del Rio T."/>
            <person name="Nolan M."/>
            <person name="Chen F."/>
            <person name="Lucas S."/>
            <person name="Tice H."/>
            <person name="Cheng J.F."/>
            <person name="Land M."/>
            <person name="Hauser L."/>
            <person name="Chang Y.J."/>
            <person name="Jeffries C.D."/>
            <person name="Kopitz M."/>
            <person name="Bruce D."/>
            <person name="Goodwin L."/>
            <person name="Pitluck S."/>
            <person name="Ovchinnikova G."/>
            <person name="Pati A."/>
            <person name="Ivanova N."/>
            <person name="Mavrommatis K."/>
            <person name="Chen A."/>
            <person name="Palaniappan K."/>
            <person name="Chain P."/>
            <person name="Bristow J."/>
            <person name="Eisen J.A."/>
            <person name="Markowitz V."/>
            <person name="Hugenholtz P."/>
            <person name="Goker M."/>
            <person name="Rohde M."/>
            <person name="Kyrpides N.C."/>
            <person name="Klenk H.P."/>
        </authorList>
    </citation>
    <scope>NUCLEOTIDE SEQUENCE [LARGE SCALE GENOMIC DNA]</scope>
    <source>
        <strain evidence="7">ATCC 700827 / DSM 18053 / CIP 107007 / KCTC 52180 / NS114</strain>
    </source>
</reference>
<dbReference type="eggNOG" id="COG0526">
    <property type="taxonomic scope" value="Bacteria"/>
</dbReference>
<evidence type="ECO:0000313" key="6">
    <source>
        <dbReference type="EMBL" id="ACT96601.1"/>
    </source>
</evidence>
<dbReference type="STRING" id="471854.Dfer_5408"/>
<dbReference type="CDD" id="cd02966">
    <property type="entry name" value="TlpA_like_family"/>
    <property type="match status" value="1"/>
</dbReference>
<dbReference type="InterPro" id="IPR036249">
    <property type="entry name" value="Thioredoxin-like_sf"/>
</dbReference>
<evidence type="ECO:0000256" key="2">
    <source>
        <dbReference type="ARBA" id="ARBA00022748"/>
    </source>
</evidence>
<keyword evidence="7" id="KW-1185">Reference proteome</keyword>